<evidence type="ECO:0000313" key="1">
    <source>
        <dbReference type="EMBL" id="KAH8503377.1"/>
    </source>
</evidence>
<organism evidence="1 2">
    <name type="scientific">Populus deltoides</name>
    <name type="common">Eastern poplar</name>
    <name type="synonym">Eastern cottonwood</name>
    <dbReference type="NCBI Taxonomy" id="3696"/>
    <lineage>
        <taxon>Eukaryota</taxon>
        <taxon>Viridiplantae</taxon>
        <taxon>Streptophyta</taxon>
        <taxon>Embryophyta</taxon>
        <taxon>Tracheophyta</taxon>
        <taxon>Spermatophyta</taxon>
        <taxon>Magnoliopsida</taxon>
        <taxon>eudicotyledons</taxon>
        <taxon>Gunneridae</taxon>
        <taxon>Pentapetalae</taxon>
        <taxon>rosids</taxon>
        <taxon>fabids</taxon>
        <taxon>Malpighiales</taxon>
        <taxon>Salicaceae</taxon>
        <taxon>Saliceae</taxon>
        <taxon>Populus</taxon>
    </lineage>
</organism>
<accession>A0A8T2YEB4</accession>
<comment type="caution">
    <text evidence="1">The sequence shown here is derived from an EMBL/GenBank/DDBJ whole genome shotgun (WGS) entry which is preliminary data.</text>
</comment>
<reference evidence="1" key="1">
    <citation type="journal article" date="2021" name="J. Hered.">
        <title>Genome Assembly of Salicaceae Populus deltoides (Eastern Cottonwood) I-69 Based on Nanopore Sequencing and Hi-C Technologies.</title>
        <authorList>
            <person name="Bai S."/>
            <person name="Wu H."/>
            <person name="Zhang J."/>
            <person name="Pan Z."/>
            <person name="Zhao W."/>
            <person name="Li Z."/>
            <person name="Tong C."/>
        </authorList>
    </citation>
    <scope>NUCLEOTIDE SEQUENCE</scope>
    <source>
        <tissue evidence="1">Leaf</tissue>
    </source>
</reference>
<protein>
    <submittedName>
        <fullName evidence="1">Uncharacterized protein</fullName>
    </submittedName>
</protein>
<proteinExistence type="predicted"/>
<sequence>MSSNQSALYEAQKKKRLRKERLDILVLGGLIGLSVGSKAEADKGNKAKEVQEPTSRPSFYKVDSSHIKFSPTLFGMVFYVGDKNDTQLLQRRYQQCGIGKQGKQQLASMRDDNLLMMKGLEVEDFQHEPREIDIRMTSSMYVKGMTGGSNQVMDISSFDRDWRNVPTYLEEFQTS</sequence>
<keyword evidence="2" id="KW-1185">Reference proteome</keyword>
<dbReference type="AlphaFoldDB" id="A0A8T2YEB4"/>
<gene>
    <name evidence="1" type="ORF">H0E87_014593</name>
</gene>
<name>A0A8T2YEB4_POPDE</name>
<dbReference type="Proteomes" id="UP000807159">
    <property type="component" value="Chromosome 7"/>
</dbReference>
<dbReference type="EMBL" id="JACEGQ020000007">
    <property type="protein sequence ID" value="KAH8503377.1"/>
    <property type="molecule type" value="Genomic_DNA"/>
</dbReference>
<evidence type="ECO:0000313" key="2">
    <source>
        <dbReference type="Proteomes" id="UP000807159"/>
    </source>
</evidence>